<sequence length="413" mass="46524">MTAQSFAAPPAPYTIDFAPQVDDLHRRLDAARWPEQDVVPEDVDYGEHGAFGLGAGPGLALMKELAQDWRGQDQKQLQDHLNSYVSTTGPCFRTEPLWLTSSSLSYKNYRVEIEGLDIHFLHYPSSRADAFPLILCHGWPGGYHEFLHVLERLTEPKDQESRAFHVVVPSMPGYAFSSPPKTAKWGMEDTARVFDKLMMGLGYAKYAAQGAVHLNFCPVPPPFPLNMFNPRTLLDWMPRFVLPDERRAKLERGVAYIERGSSYYAMQNLTPRTPAYGLNDSPIGLLAWIGEKMIPGIDKAVKHPNATLNREALFTTLSIYWFTGSIGSSFLPYALNPHFGTFLVSPRHHLPNFALSNFPDELFTPEERDARRTGNLRWYKDAEDGGHFAALEKPEVFAEHVREAMGVLLSDQA</sequence>
<dbReference type="GO" id="GO:0004301">
    <property type="term" value="F:epoxide hydrolase activity"/>
    <property type="evidence" value="ECO:0007669"/>
    <property type="project" value="TreeGrafter"/>
</dbReference>
<evidence type="ECO:0000256" key="3">
    <source>
        <dbReference type="ARBA" id="ARBA00022801"/>
    </source>
</evidence>
<dbReference type="PANTHER" id="PTHR21661">
    <property type="entry name" value="EPOXIDE HYDROLASE 1-RELATED"/>
    <property type="match status" value="1"/>
</dbReference>
<evidence type="ECO:0000313" key="6">
    <source>
        <dbReference type="Proteomes" id="UP001342314"/>
    </source>
</evidence>
<keyword evidence="6" id="KW-1185">Reference proteome</keyword>
<dbReference type="PRINTS" id="PR00412">
    <property type="entry name" value="EPOXHYDRLASE"/>
</dbReference>
<dbReference type="Pfam" id="PF06441">
    <property type="entry name" value="EHN"/>
    <property type="match status" value="1"/>
</dbReference>
<dbReference type="InterPro" id="IPR000639">
    <property type="entry name" value="Epox_hydrolase-like"/>
</dbReference>
<dbReference type="InterPro" id="IPR016292">
    <property type="entry name" value="Epoxide_hydrolase"/>
</dbReference>
<accession>A0AAV5GQI1</accession>
<dbReference type="EMBL" id="BQKY01000010">
    <property type="protein sequence ID" value="GJN92140.1"/>
    <property type="molecule type" value="Genomic_DNA"/>
</dbReference>
<dbReference type="Proteomes" id="UP001342314">
    <property type="component" value="Unassembled WGS sequence"/>
</dbReference>
<reference evidence="5 6" key="1">
    <citation type="submission" date="2021-12" db="EMBL/GenBank/DDBJ databases">
        <title>High titer production of polyol ester of fatty acids by Rhodotorula paludigena BS15 towards product separation-free biomass refinery.</title>
        <authorList>
            <person name="Mano J."/>
            <person name="Ono H."/>
            <person name="Tanaka T."/>
            <person name="Naito K."/>
            <person name="Sushida H."/>
            <person name="Ike M."/>
            <person name="Tokuyasu K."/>
            <person name="Kitaoka M."/>
        </authorList>
    </citation>
    <scope>NUCLEOTIDE SEQUENCE [LARGE SCALE GENOMIC DNA]</scope>
    <source>
        <strain evidence="5 6">BS15</strain>
    </source>
</reference>
<evidence type="ECO:0000256" key="1">
    <source>
        <dbReference type="ARBA" id="ARBA00010088"/>
    </source>
</evidence>
<keyword evidence="2" id="KW-0058">Aromatic hydrocarbons catabolism</keyword>
<gene>
    <name evidence="5" type="ORF">Rhopal_005170-T1</name>
</gene>
<evidence type="ECO:0000313" key="5">
    <source>
        <dbReference type="EMBL" id="GJN92140.1"/>
    </source>
</evidence>
<evidence type="ECO:0000256" key="2">
    <source>
        <dbReference type="ARBA" id="ARBA00022797"/>
    </source>
</evidence>
<dbReference type="PANTHER" id="PTHR21661:SF35">
    <property type="entry name" value="EPOXIDE HYDROLASE"/>
    <property type="match status" value="1"/>
</dbReference>
<organism evidence="5 6">
    <name type="scientific">Rhodotorula paludigena</name>
    <dbReference type="NCBI Taxonomy" id="86838"/>
    <lineage>
        <taxon>Eukaryota</taxon>
        <taxon>Fungi</taxon>
        <taxon>Dikarya</taxon>
        <taxon>Basidiomycota</taxon>
        <taxon>Pucciniomycotina</taxon>
        <taxon>Microbotryomycetes</taxon>
        <taxon>Sporidiobolales</taxon>
        <taxon>Sporidiobolaceae</taxon>
        <taxon>Rhodotorula</taxon>
    </lineage>
</organism>
<dbReference type="PIRSF" id="PIRSF001112">
    <property type="entry name" value="Epoxide_hydrolase"/>
    <property type="match status" value="1"/>
</dbReference>
<dbReference type="Gene3D" id="3.40.50.1820">
    <property type="entry name" value="alpha/beta hydrolase"/>
    <property type="match status" value="2"/>
</dbReference>
<protein>
    <recommendedName>
        <fullName evidence="4">Epoxide hydrolase N-terminal domain-containing protein</fullName>
    </recommendedName>
</protein>
<dbReference type="SUPFAM" id="SSF53474">
    <property type="entry name" value="alpha/beta-Hydrolases"/>
    <property type="match status" value="1"/>
</dbReference>
<evidence type="ECO:0000259" key="4">
    <source>
        <dbReference type="Pfam" id="PF06441"/>
    </source>
</evidence>
<dbReference type="AlphaFoldDB" id="A0AAV5GQI1"/>
<comment type="similarity">
    <text evidence="1">Belongs to the peptidase S33 family.</text>
</comment>
<name>A0AAV5GQI1_9BASI</name>
<comment type="caution">
    <text evidence="5">The sequence shown here is derived from an EMBL/GenBank/DDBJ whole genome shotgun (WGS) entry which is preliminary data.</text>
</comment>
<feature type="domain" description="Epoxide hydrolase N-terminal" evidence="4">
    <location>
        <begin position="105"/>
        <end position="146"/>
    </location>
</feature>
<keyword evidence="3" id="KW-0378">Hydrolase</keyword>
<dbReference type="GO" id="GO:0097176">
    <property type="term" value="P:epoxide metabolic process"/>
    <property type="evidence" value="ECO:0007669"/>
    <property type="project" value="TreeGrafter"/>
</dbReference>
<dbReference type="InterPro" id="IPR029058">
    <property type="entry name" value="AB_hydrolase_fold"/>
</dbReference>
<proteinExistence type="inferred from homology"/>
<dbReference type="InterPro" id="IPR010497">
    <property type="entry name" value="Epoxide_hydro_N"/>
</dbReference>